<dbReference type="Pfam" id="PF00172">
    <property type="entry name" value="Zn_clus"/>
    <property type="match status" value="1"/>
</dbReference>
<feature type="compositionally biased region" description="Basic and acidic residues" evidence="2">
    <location>
        <begin position="311"/>
        <end position="331"/>
    </location>
</feature>
<proteinExistence type="predicted"/>
<feature type="compositionally biased region" description="Low complexity" evidence="2">
    <location>
        <begin position="401"/>
        <end position="424"/>
    </location>
</feature>
<feature type="region of interest" description="Disordered" evidence="2">
    <location>
        <begin position="260"/>
        <end position="465"/>
    </location>
</feature>
<reference evidence="4" key="1">
    <citation type="journal article" date="2023" name="Mol. Phylogenet. Evol.">
        <title>Genome-scale phylogeny and comparative genomics of the fungal order Sordariales.</title>
        <authorList>
            <person name="Hensen N."/>
            <person name="Bonometti L."/>
            <person name="Westerberg I."/>
            <person name="Brannstrom I.O."/>
            <person name="Guillou S."/>
            <person name="Cros-Aarteil S."/>
            <person name="Calhoun S."/>
            <person name="Haridas S."/>
            <person name="Kuo A."/>
            <person name="Mondo S."/>
            <person name="Pangilinan J."/>
            <person name="Riley R."/>
            <person name="LaButti K."/>
            <person name="Andreopoulos B."/>
            <person name="Lipzen A."/>
            <person name="Chen C."/>
            <person name="Yan M."/>
            <person name="Daum C."/>
            <person name="Ng V."/>
            <person name="Clum A."/>
            <person name="Steindorff A."/>
            <person name="Ohm R.A."/>
            <person name="Martin F."/>
            <person name="Silar P."/>
            <person name="Natvig D.O."/>
            <person name="Lalanne C."/>
            <person name="Gautier V."/>
            <person name="Ament-Velasquez S.L."/>
            <person name="Kruys A."/>
            <person name="Hutchinson M.I."/>
            <person name="Powell A.J."/>
            <person name="Barry K."/>
            <person name="Miller A.N."/>
            <person name="Grigoriev I.V."/>
            <person name="Debuchy R."/>
            <person name="Gladieux P."/>
            <person name="Hiltunen Thoren M."/>
            <person name="Johannesson H."/>
        </authorList>
    </citation>
    <scope>NUCLEOTIDE SEQUENCE</scope>
    <source>
        <strain evidence="4">CBS 958.72</strain>
    </source>
</reference>
<feature type="compositionally biased region" description="Basic and acidic residues" evidence="2">
    <location>
        <begin position="121"/>
        <end position="146"/>
    </location>
</feature>
<organism evidence="4 5">
    <name type="scientific">Lasiosphaeria ovina</name>
    <dbReference type="NCBI Taxonomy" id="92902"/>
    <lineage>
        <taxon>Eukaryota</taxon>
        <taxon>Fungi</taxon>
        <taxon>Dikarya</taxon>
        <taxon>Ascomycota</taxon>
        <taxon>Pezizomycotina</taxon>
        <taxon>Sordariomycetes</taxon>
        <taxon>Sordariomycetidae</taxon>
        <taxon>Sordariales</taxon>
        <taxon>Lasiosphaeriaceae</taxon>
        <taxon>Lasiosphaeria</taxon>
    </lineage>
</organism>
<protein>
    <recommendedName>
        <fullName evidence="3">Zn(2)-C6 fungal-type domain-containing protein</fullName>
    </recommendedName>
</protein>
<evidence type="ECO:0000313" key="4">
    <source>
        <dbReference type="EMBL" id="KAK3367121.1"/>
    </source>
</evidence>
<evidence type="ECO:0000256" key="2">
    <source>
        <dbReference type="SAM" id="MobiDB-lite"/>
    </source>
</evidence>
<feature type="compositionally biased region" description="Basic and acidic residues" evidence="2">
    <location>
        <begin position="443"/>
        <end position="457"/>
    </location>
</feature>
<feature type="domain" description="Zn(2)-C6 fungal-type" evidence="3">
    <location>
        <begin position="206"/>
        <end position="240"/>
    </location>
</feature>
<comment type="caution">
    <text evidence="4">The sequence shown here is derived from an EMBL/GenBank/DDBJ whole genome shotgun (WGS) entry which is preliminary data.</text>
</comment>
<evidence type="ECO:0000256" key="1">
    <source>
        <dbReference type="ARBA" id="ARBA00023242"/>
    </source>
</evidence>
<dbReference type="SUPFAM" id="SSF57701">
    <property type="entry name" value="Zn2/Cys6 DNA-binding domain"/>
    <property type="match status" value="1"/>
</dbReference>
<feature type="compositionally biased region" description="Polar residues" evidence="2">
    <location>
        <begin position="79"/>
        <end position="93"/>
    </location>
</feature>
<dbReference type="GO" id="GO:0008270">
    <property type="term" value="F:zinc ion binding"/>
    <property type="evidence" value="ECO:0007669"/>
    <property type="project" value="InterPro"/>
</dbReference>
<dbReference type="EMBL" id="JAULSN010000007">
    <property type="protein sequence ID" value="KAK3367121.1"/>
    <property type="molecule type" value="Genomic_DNA"/>
</dbReference>
<dbReference type="GO" id="GO:0000981">
    <property type="term" value="F:DNA-binding transcription factor activity, RNA polymerase II-specific"/>
    <property type="evidence" value="ECO:0007669"/>
    <property type="project" value="InterPro"/>
</dbReference>
<dbReference type="PROSITE" id="PS00463">
    <property type="entry name" value="ZN2_CY6_FUNGAL_1"/>
    <property type="match status" value="1"/>
</dbReference>
<evidence type="ECO:0000313" key="5">
    <source>
        <dbReference type="Proteomes" id="UP001287356"/>
    </source>
</evidence>
<reference evidence="4" key="2">
    <citation type="submission" date="2023-06" db="EMBL/GenBank/DDBJ databases">
        <authorList>
            <consortium name="Lawrence Berkeley National Laboratory"/>
            <person name="Haridas S."/>
            <person name="Hensen N."/>
            <person name="Bonometti L."/>
            <person name="Westerberg I."/>
            <person name="Brannstrom I.O."/>
            <person name="Guillou S."/>
            <person name="Cros-Aarteil S."/>
            <person name="Calhoun S."/>
            <person name="Kuo A."/>
            <person name="Mondo S."/>
            <person name="Pangilinan J."/>
            <person name="Riley R."/>
            <person name="Labutti K."/>
            <person name="Andreopoulos B."/>
            <person name="Lipzen A."/>
            <person name="Chen C."/>
            <person name="Yanf M."/>
            <person name="Daum C."/>
            <person name="Ng V."/>
            <person name="Clum A."/>
            <person name="Steindorff A."/>
            <person name="Ohm R."/>
            <person name="Martin F."/>
            <person name="Silar P."/>
            <person name="Natvig D."/>
            <person name="Lalanne C."/>
            <person name="Gautier V."/>
            <person name="Ament-Velasquez S.L."/>
            <person name="Kruys A."/>
            <person name="Hutchinson M.I."/>
            <person name="Powell A.J."/>
            <person name="Barry K."/>
            <person name="Miller A.N."/>
            <person name="Grigoriev I.V."/>
            <person name="Debuchy R."/>
            <person name="Gladieux P."/>
            <person name="Thoren M.H."/>
            <person name="Johannesson H."/>
        </authorList>
    </citation>
    <scope>NUCLEOTIDE SEQUENCE</scope>
    <source>
        <strain evidence="4">CBS 958.72</strain>
    </source>
</reference>
<sequence length="465" mass="51418">MANDQQGGRGYPPRDHQENSQYPSPPEVDDDRTRQYPPPAAPGVMTLPSLQYSPPAPGYTPDPRYPDPRYSTDPRYTQDQRGGWSSESPTNANGYPPPHPDPRFQLAPVVPAHPPHLAHPAHLDRRQYDERRQHDERRQFDERRQYGDQYYQSQGPPPQGRAGSYGNDGYPYRYSPPANYPYGNAPPQQPQPPQQQAAPRQRTSIACRYCRKRKIRCSGYANTPNGKCTNCDKLRIECVFQPVSSNSSTAFVPVSAVPGGVPPGTPLYGAYGQPLPPSAGQAPQPRGYPQSSSDYPPPLHSPTSRYPPPPYDDRDRDPGRRRTRPSDEGHGLRLPPPNYPPDEDPRRRSPVSNEGNGTPPNSYHQYQAGYEDRTPTPRHSPGGPLSSGPIQVAAPAPPPQQQQSPSQSQSPQQPQTQPQFPTTSNPMSLNHLMGGPSGPGAPESRDRGSASEIDRNMLGRLNRRS</sequence>
<name>A0AAE0N189_9PEZI</name>
<dbReference type="CDD" id="cd00067">
    <property type="entry name" value="GAL4"/>
    <property type="match status" value="1"/>
</dbReference>
<dbReference type="AlphaFoldDB" id="A0AAE0N189"/>
<evidence type="ECO:0000259" key="3">
    <source>
        <dbReference type="PROSITE" id="PS50048"/>
    </source>
</evidence>
<keyword evidence="1" id="KW-0539">Nucleus</keyword>
<dbReference type="InterPro" id="IPR036864">
    <property type="entry name" value="Zn2-C6_fun-type_DNA-bd_sf"/>
</dbReference>
<feature type="compositionally biased region" description="Pro residues" evidence="2">
    <location>
        <begin position="295"/>
        <end position="310"/>
    </location>
</feature>
<dbReference type="PROSITE" id="PS50048">
    <property type="entry name" value="ZN2_CY6_FUNGAL_2"/>
    <property type="match status" value="1"/>
</dbReference>
<accession>A0AAE0N189</accession>
<dbReference type="InterPro" id="IPR001138">
    <property type="entry name" value="Zn2Cys6_DnaBD"/>
</dbReference>
<dbReference type="Proteomes" id="UP001287356">
    <property type="component" value="Unassembled WGS sequence"/>
</dbReference>
<dbReference type="Gene3D" id="4.10.240.10">
    <property type="entry name" value="Zn(2)-C6 fungal-type DNA-binding domain"/>
    <property type="match status" value="1"/>
</dbReference>
<dbReference type="SMART" id="SM00066">
    <property type="entry name" value="GAL4"/>
    <property type="match status" value="1"/>
</dbReference>
<gene>
    <name evidence="4" type="ORF">B0T24DRAFT_382637</name>
</gene>
<feature type="compositionally biased region" description="Polar residues" evidence="2">
    <location>
        <begin position="350"/>
        <end position="365"/>
    </location>
</feature>
<feature type="compositionally biased region" description="Low complexity" evidence="2">
    <location>
        <begin position="176"/>
        <end position="186"/>
    </location>
</feature>
<feature type="compositionally biased region" description="Basic and acidic residues" evidence="2">
    <location>
        <begin position="64"/>
        <end position="78"/>
    </location>
</feature>
<keyword evidence="5" id="KW-1185">Reference proteome</keyword>
<feature type="region of interest" description="Disordered" evidence="2">
    <location>
        <begin position="1"/>
        <end position="203"/>
    </location>
</feature>